<protein>
    <submittedName>
        <fullName evidence="3">Uncharacterized protein</fullName>
    </submittedName>
</protein>
<feature type="transmembrane region" description="Helical" evidence="1">
    <location>
        <begin position="36"/>
        <end position="54"/>
    </location>
</feature>
<evidence type="ECO:0000313" key="3">
    <source>
        <dbReference type="EMBL" id="NYJ24862.1"/>
    </source>
</evidence>
<evidence type="ECO:0000313" key="4">
    <source>
        <dbReference type="Proteomes" id="UP000578352"/>
    </source>
</evidence>
<keyword evidence="1" id="KW-0812">Transmembrane</keyword>
<dbReference type="EMBL" id="JACCFL010000001">
    <property type="protein sequence ID" value="NYJ24862.1"/>
    <property type="molecule type" value="Genomic_DNA"/>
</dbReference>
<evidence type="ECO:0000256" key="2">
    <source>
        <dbReference type="SAM" id="SignalP"/>
    </source>
</evidence>
<gene>
    <name evidence="3" type="ORF">HNR13_003149</name>
</gene>
<reference evidence="3 4" key="1">
    <citation type="submission" date="2020-07" db="EMBL/GenBank/DDBJ databases">
        <title>Sequencing the genomes of 1000 actinobacteria strains.</title>
        <authorList>
            <person name="Klenk H.-P."/>
        </authorList>
    </citation>
    <scope>NUCLEOTIDE SEQUENCE [LARGE SCALE GENOMIC DNA]</scope>
    <source>
        <strain evidence="3 4">DSM 15165</strain>
    </source>
</reference>
<organism evidence="3 4">
    <name type="scientific">Leifsonia shinshuensis</name>
    <dbReference type="NCBI Taxonomy" id="150026"/>
    <lineage>
        <taxon>Bacteria</taxon>
        <taxon>Bacillati</taxon>
        <taxon>Actinomycetota</taxon>
        <taxon>Actinomycetes</taxon>
        <taxon>Micrococcales</taxon>
        <taxon>Microbacteriaceae</taxon>
        <taxon>Leifsonia</taxon>
    </lineage>
</organism>
<sequence length="78" mass="8123">MRELARFAGAVALIALAALATTPGAALDTLRLVDGLIVLLAAAVCAFCAGVAEVRRDRSPEAVPEQLELSPERHGVTR</sequence>
<dbReference type="Proteomes" id="UP000578352">
    <property type="component" value="Unassembled WGS sequence"/>
</dbReference>
<evidence type="ECO:0000256" key="1">
    <source>
        <dbReference type="SAM" id="Phobius"/>
    </source>
</evidence>
<name>A0A853CWL7_9MICO</name>
<accession>A0A853CWL7</accession>
<keyword evidence="2" id="KW-0732">Signal</keyword>
<dbReference type="RefSeq" id="WP_179607282.1">
    <property type="nucleotide sequence ID" value="NZ_BAABEH010000001.1"/>
</dbReference>
<dbReference type="AlphaFoldDB" id="A0A853CWL7"/>
<feature type="chain" id="PRO_5038919041" evidence="2">
    <location>
        <begin position="21"/>
        <end position="78"/>
    </location>
</feature>
<keyword evidence="1" id="KW-0472">Membrane</keyword>
<feature type="signal peptide" evidence="2">
    <location>
        <begin position="1"/>
        <end position="20"/>
    </location>
</feature>
<keyword evidence="1" id="KW-1133">Transmembrane helix</keyword>
<proteinExistence type="predicted"/>
<comment type="caution">
    <text evidence="3">The sequence shown here is derived from an EMBL/GenBank/DDBJ whole genome shotgun (WGS) entry which is preliminary data.</text>
</comment>